<name>A0ABT6BP60_9ACTN</name>
<evidence type="ECO:0000313" key="3">
    <source>
        <dbReference type="Proteomes" id="UP001152308"/>
    </source>
</evidence>
<evidence type="ECO:0000313" key="2">
    <source>
        <dbReference type="EMBL" id="MDF6099793.1"/>
    </source>
</evidence>
<reference evidence="2" key="2">
    <citation type="submission" date="2022-01" db="EMBL/GenBank/DDBJ databases">
        <authorList>
            <person name="Sanchez-Suarez J."/>
            <person name="Villamil L."/>
            <person name="Diaz L.E."/>
        </authorList>
    </citation>
    <scope>NUCLEOTIDE SEQUENCE</scope>
    <source>
        <strain evidence="2">EUFUS-Z928</strain>
    </source>
</reference>
<dbReference type="InterPro" id="IPR016032">
    <property type="entry name" value="Sig_transdc_resp-reg_C-effctor"/>
</dbReference>
<accession>A0ABT6BP60</accession>
<dbReference type="Proteomes" id="UP001152308">
    <property type="component" value="Unassembled WGS sequence"/>
</dbReference>
<dbReference type="SUPFAM" id="SSF46894">
    <property type="entry name" value="C-terminal effector domain of the bipartite response regulators"/>
    <property type="match status" value="1"/>
</dbReference>
<feature type="domain" description="HTH luxR-type" evidence="1">
    <location>
        <begin position="7"/>
        <end position="72"/>
    </location>
</feature>
<dbReference type="EMBL" id="JAKJLQ010000001">
    <property type="protein sequence ID" value="MDF6099793.1"/>
    <property type="molecule type" value="Genomic_DNA"/>
</dbReference>
<protein>
    <submittedName>
        <fullName evidence="2">LuxR C-terminal-related transcriptional regulator</fullName>
    </submittedName>
</protein>
<proteinExistence type="predicted"/>
<dbReference type="InterPro" id="IPR036388">
    <property type="entry name" value="WH-like_DNA-bd_sf"/>
</dbReference>
<reference evidence="2" key="1">
    <citation type="journal article" date="2022" name="Data Brief">
        <title>Draft genome sequence data of Gordonia hongkongensis strain EUFUS-Z928 isolated from the octocoral Eunicea fusca.</title>
        <authorList>
            <person name="Sanchez-Suarez J."/>
            <person name="Diaz L."/>
            <person name="Melo-Bolivar J."/>
            <person name="Villamil L."/>
        </authorList>
    </citation>
    <scope>NUCLEOTIDE SEQUENCE</scope>
    <source>
        <strain evidence="2">EUFUS-Z928</strain>
    </source>
</reference>
<dbReference type="Gene3D" id="1.10.10.10">
    <property type="entry name" value="Winged helix-like DNA-binding domain superfamily/Winged helix DNA-binding domain"/>
    <property type="match status" value="1"/>
</dbReference>
<dbReference type="RefSeq" id="WP_259935925.1">
    <property type="nucleotide sequence ID" value="NZ_JAKJLQ010000001.1"/>
</dbReference>
<comment type="caution">
    <text evidence="2">The sequence shown here is derived from an EMBL/GenBank/DDBJ whole genome shotgun (WGS) entry which is preliminary data.</text>
</comment>
<evidence type="ECO:0000259" key="1">
    <source>
        <dbReference type="PROSITE" id="PS50043"/>
    </source>
</evidence>
<sequence length="111" mass="12390">MTIQALDSVGRPALSKREVEVLTVWLACDSKQQAARRLFVGESTVHTHLTRIRDKYRVVGRPAPSKIALLIRAIEDGICTLEEIASLTALFDEATEVQRRQQHPSNGRNLA</sequence>
<organism evidence="2 3">
    <name type="scientific">Gordonia hongkongensis</name>
    <dbReference type="NCBI Taxonomy" id="1701090"/>
    <lineage>
        <taxon>Bacteria</taxon>
        <taxon>Bacillati</taxon>
        <taxon>Actinomycetota</taxon>
        <taxon>Actinomycetes</taxon>
        <taxon>Mycobacteriales</taxon>
        <taxon>Gordoniaceae</taxon>
        <taxon>Gordonia</taxon>
    </lineage>
</organism>
<dbReference type="SMART" id="SM00421">
    <property type="entry name" value="HTH_LUXR"/>
    <property type="match status" value="1"/>
</dbReference>
<gene>
    <name evidence="2" type="ORF">L2299_01860</name>
</gene>
<dbReference type="Pfam" id="PF00196">
    <property type="entry name" value="GerE"/>
    <property type="match status" value="1"/>
</dbReference>
<keyword evidence="3" id="KW-1185">Reference proteome</keyword>
<dbReference type="PROSITE" id="PS50043">
    <property type="entry name" value="HTH_LUXR_2"/>
    <property type="match status" value="1"/>
</dbReference>
<dbReference type="InterPro" id="IPR000792">
    <property type="entry name" value="Tscrpt_reg_LuxR_C"/>
</dbReference>